<evidence type="ECO:0000313" key="1">
    <source>
        <dbReference type="EMBL" id="KAH7668655.1"/>
    </source>
</evidence>
<dbReference type="Proteomes" id="UP000827976">
    <property type="component" value="Chromosome 11"/>
</dbReference>
<protein>
    <submittedName>
        <fullName evidence="1">Peptidase A22B signal peptide peptidase protein</fullName>
    </submittedName>
</protein>
<accession>A0ACB7V580</accession>
<name>A0ACB7V580_DIOAL</name>
<dbReference type="EMBL" id="CM037021">
    <property type="protein sequence ID" value="KAH7668655.1"/>
    <property type="molecule type" value="Genomic_DNA"/>
</dbReference>
<evidence type="ECO:0000313" key="2">
    <source>
        <dbReference type="Proteomes" id="UP000827976"/>
    </source>
</evidence>
<proteinExistence type="predicted"/>
<gene>
    <name evidence="1" type="ORF">IHE45_11G024800</name>
</gene>
<comment type="caution">
    <text evidence="1">The sequence shown here is derived from an EMBL/GenBank/DDBJ whole genome shotgun (WGS) entry which is preliminary data.</text>
</comment>
<keyword evidence="2" id="KW-1185">Reference proteome</keyword>
<reference evidence="2" key="1">
    <citation type="journal article" date="2022" name="Nat. Commun.">
        <title>Chromosome evolution and the genetic basis of agronomically important traits in greater yam.</title>
        <authorList>
            <person name="Bredeson J.V."/>
            <person name="Lyons J.B."/>
            <person name="Oniyinde I.O."/>
            <person name="Okereke N.R."/>
            <person name="Kolade O."/>
            <person name="Nnabue I."/>
            <person name="Nwadili C.O."/>
            <person name="Hribova E."/>
            <person name="Parker M."/>
            <person name="Nwogha J."/>
            <person name="Shu S."/>
            <person name="Carlson J."/>
            <person name="Kariba R."/>
            <person name="Muthemba S."/>
            <person name="Knop K."/>
            <person name="Barton G.J."/>
            <person name="Sherwood A.V."/>
            <person name="Lopez-Montes A."/>
            <person name="Asiedu R."/>
            <person name="Jamnadass R."/>
            <person name="Muchugi A."/>
            <person name="Goodstein D."/>
            <person name="Egesi C.N."/>
            <person name="Featherston J."/>
            <person name="Asfaw A."/>
            <person name="Simpson G.G."/>
            <person name="Dolezel J."/>
            <person name="Hendre P.S."/>
            <person name="Van Deynze A."/>
            <person name="Kumar P.L."/>
            <person name="Obidiegwu J.E."/>
            <person name="Bhattacharjee R."/>
            <person name="Rokhsar D.S."/>
        </authorList>
    </citation>
    <scope>NUCLEOTIDE SEQUENCE [LARGE SCALE GENOMIC DNA]</scope>
    <source>
        <strain evidence="2">cv. TDa95/00328</strain>
    </source>
</reference>
<sequence>MIKHFLPKQWNENVIVWHLPYFQSASVGFTKSQVVATILRTFFCAWYAPQKHWLANNILGIAFCIQGIEMLSLGSFKIGAIILLLFPTSNPERPFSMIGLGVF</sequence>
<organism evidence="1 2">
    <name type="scientific">Dioscorea alata</name>
    <name type="common">Purple yam</name>
    <dbReference type="NCBI Taxonomy" id="55571"/>
    <lineage>
        <taxon>Eukaryota</taxon>
        <taxon>Viridiplantae</taxon>
        <taxon>Streptophyta</taxon>
        <taxon>Embryophyta</taxon>
        <taxon>Tracheophyta</taxon>
        <taxon>Spermatophyta</taxon>
        <taxon>Magnoliopsida</taxon>
        <taxon>Liliopsida</taxon>
        <taxon>Dioscoreales</taxon>
        <taxon>Dioscoreaceae</taxon>
        <taxon>Dioscorea</taxon>
    </lineage>
</organism>